<feature type="domain" description="FAS1-like dehydratase" evidence="2">
    <location>
        <begin position="72"/>
        <end position="132"/>
    </location>
</feature>
<dbReference type="Gene3D" id="3.10.129.10">
    <property type="entry name" value="Hotdog Thioesterase"/>
    <property type="match status" value="2"/>
</dbReference>
<dbReference type="Proteomes" id="UP001245184">
    <property type="component" value="Unassembled WGS sequence"/>
</dbReference>
<feature type="compositionally biased region" description="Low complexity" evidence="1">
    <location>
        <begin position="146"/>
        <end position="161"/>
    </location>
</feature>
<protein>
    <submittedName>
        <fullName evidence="3">3-methylfumaryl-CoA hydratase</fullName>
        <ecNumber evidence="3">4.2.1.153</ecNumber>
    </submittedName>
</protein>
<evidence type="ECO:0000256" key="1">
    <source>
        <dbReference type="SAM" id="MobiDB-lite"/>
    </source>
</evidence>
<reference evidence="3 4" key="1">
    <citation type="submission" date="2023-08" db="EMBL/GenBank/DDBJ databases">
        <title>Genome sequencing of plant associated microbes to promote plant fitness in Sorghum bicolor and Oryza sativa.</title>
        <authorList>
            <person name="Coleman-Derr D."/>
        </authorList>
    </citation>
    <scope>NUCLEOTIDE SEQUENCE [LARGE SCALE GENOMIC DNA]</scope>
    <source>
        <strain evidence="3 4">SLBN-33</strain>
    </source>
</reference>
<dbReference type="InterPro" id="IPR052741">
    <property type="entry name" value="Mitochondrial_HTD2"/>
</dbReference>
<evidence type="ECO:0000313" key="4">
    <source>
        <dbReference type="Proteomes" id="UP001245184"/>
    </source>
</evidence>
<dbReference type="GO" id="GO:0016829">
    <property type="term" value="F:lyase activity"/>
    <property type="evidence" value="ECO:0007669"/>
    <property type="project" value="UniProtKB-KW"/>
</dbReference>
<dbReference type="Pfam" id="PF13452">
    <property type="entry name" value="FAS1_DH_region"/>
    <property type="match status" value="1"/>
</dbReference>
<accession>A0ABD5CK89</accession>
<comment type="caution">
    <text evidence="3">The sequence shown here is derived from an EMBL/GenBank/DDBJ whole genome shotgun (WGS) entry which is preliminary data.</text>
</comment>
<proteinExistence type="predicted"/>
<dbReference type="EC" id="4.2.1.153" evidence="3"/>
<dbReference type="PANTHER" id="PTHR28152:SF1">
    <property type="entry name" value="HYDROXYACYL-THIOESTER DEHYDRATASE TYPE 2, MITOCHONDRIAL"/>
    <property type="match status" value="1"/>
</dbReference>
<dbReference type="EMBL" id="JAVIZN010000002">
    <property type="protein sequence ID" value="MDR6205645.1"/>
    <property type="molecule type" value="Genomic_DNA"/>
</dbReference>
<keyword evidence="3" id="KW-0456">Lyase</keyword>
<dbReference type="InterPro" id="IPR039569">
    <property type="entry name" value="FAS1-like_DH_region"/>
</dbReference>
<dbReference type="PANTHER" id="PTHR28152">
    <property type="entry name" value="HYDROXYACYL-THIOESTER DEHYDRATASE TYPE 2, MITOCHONDRIAL"/>
    <property type="match status" value="1"/>
</dbReference>
<sequence length="296" mass="32737">MSDVIEKLDDWLGAEQVAKDHITAFPLAALAATLNREETGDTIPPLWHWLYFLPISPLSEAGPDGHARRGDFLPPVPLPRRMWAGGRLTFHAPLKVGEHATRTSTIANIEEKTGRSGRLVFVTVQNTIEVDGQLKLEEEHDIVYRDAPPADARPQRPQLAPEGETWSRTIDADAVMLFRYSALTFNSHRIHYDQPYATQVEGYPGLVVHGPLIATLLADLVRREQPEATLQSFAYKALRPTFAGQPLKVCGTPSTDGKTVELWAKDHEGFLTMRATAAIGKLQNGSDSVLHTLRGI</sequence>
<dbReference type="SUPFAM" id="SSF54637">
    <property type="entry name" value="Thioesterase/thiol ester dehydrase-isomerase"/>
    <property type="match status" value="2"/>
</dbReference>
<evidence type="ECO:0000313" key="3">
    <source>
        <dbReference type="EMBL" id="MDR6205645.1"/>
    </source>
</evidence>
<dbReference type="AlphaFoldDB" id="A0ABD5CK89"/>
<organism evidence="3 4">
    <name type="scientific">Paraburkholderia graminis</name>
    <dbReference type="NCBI Taxonomy" id="60548"/>
    <lineage>
        <taxon>Bacteria</taxon>
        <taxon>Pseudomonadati</taxon>
        <taxon>Pseudomonadota</taxon>
        <taxon>Betaproteobacteria</taxon>
        <taxon>Burkholderiales</taxon>
        <taxon>Burkholderiaceae</taxon>
        <taxon>Paraburkholderia</taxon>
    </lineage>
</organism>
<gene>
    <name evidence="3" type="ORF">QF025_004365</name>
</gene>
<evidence type="ECO:0000259" key="2">
    <source>
        <dbReference type="Pfam" id="PF13452"/>
    </source>
</evidence>
<name>A0ABD5CK89_9BURK</name>
<dbReference type="InterPro" id="IPR029069">
    <property type="entry name" value="HotDog_dom_sf"/>
</dbReference>
<feature type="region of interest" description="Disordered" evidence="1">
    <location>
        <begin position="146"/>
        <end position="165"/>
    </location>
</feature>
<dbReference type="RefSeq" id="WP_051154154.1">
    <property type="nucleotide sequence ID" value="NZ_ATXV01000021.1"/>
</dbReference>